<dbReference type="OrthoDB" id="407888at2759"/>
<evidence type="ECO:0008006" key="3">
    <source>
        <dbReference type="Google" id="ProtNLM"/>
    </source>
</evidence>
<dbReference type="EMBL" id="NBIV01000209">
    <property type="protein sequence ID" value="PXF41569.1"/>
    <property type="molecule type" value="Genomic_DNA"/>
</dbReference>
<accession>A0A2V3IHN1</accession>
<dbReference type="Pfam" id="PF08282">
    <property type="entry name" value="Hydrolase_3"/>
    <property type="match status" value="1"/>
</dbReference>
<gene>
    <name evidence="1" type="ORF">BWQ96_08714</name>
</gene>
<dbReference type="Gene3D" id="3.40.50.1000">
    <property type="entry name" value="HAD superfamily/HAD-like"/>
    <property type="match status" value="1"/>
</dbReference>
<reference evidence="1 2" key="1">
    <citation type="journal article" date="2018" name="Mol. Biol. Evol.">
        <title>Analysis of the draft genome of the red seaweed Gracilariopsis chorda provides insights into genome size evolution in Rhodophyta.</title>
        <authorList>
            <person name="Lee J."/>
            <person name="Yang E.C."/>
            <person name="Graf L."/>
            <person name="Yang J.H."/>
            <person name="Qiu H."/>
            <person name="Zel Zion U."/>
            <person name="Chan C.X."/>
            <person name="Stephens T.G."/>
            <person name="Weber A.P.M."/>
            <person name="Boo G.H."/>
            <person name="Boo S.M."/>
            <person name="Kim K.M."/>
            <person name="Shin Y."/>
            <person name="Jung M."/>
            <person name="Lee S.J."/>
            <person name="Yim H.S."/>
            <person name="Lee J.H."/>
            <person name="Bhattacharya D."/>
            <person name="Yoon H.S."/>
        </authorList>
    </citation>
    <scope>NUCLEOTIDE SEQUENCE [LARGE SCALE GENOMIC DNA]</scope>
    <source>
        <strain evidence="1 2">SKKU-2015</strain>
        <tissue evidence="1">Whole body</tissue>
    </source>
</reference>
<evidence type="ECO:0000313" key="1">
    <source>
        <dbReference type="EMBL" id="PXF41569.1"/>
    </source>
</evidence>
<dbReference type="AlphaFoldDB" id="A0A2V3IHN1"/>
<name>A0A2V3IHN1_9FLOR</name>
<comment type="caution">
    <text evidence="1">The sequence shown here is derived from an EMBL/GenBank/DDBJ whole genome shotgun (WGS) entry which is preliminary data.</text>
</comment>
<organism evidence="1 2">
    <name type="scientific">Gracilariopsis chorda</name>
    <dbReference type="NCBI Taxonomy" id="448386"/>
    <lineage>
        <taxon>Eukaryota</taxon>
        <taxon>Rhodophyta</taxon>
        <taxon>Florideophyceae</taxon>
        <taxon>Rhodymeniophycidae</taxon>
        <taxon>Gracilariales</taxon>
        <taxon>Gracilariaceae</taxon>
        <taxon>Gracilariopsis</taxon>
    </lineage>
</organism>
<protein>
    <recommendedName>
        <fullName evidence="3">Sucrose phosphatase-like domain-containing protein</fullName>
    </recommendedName>
</protein>
<keyword evidence="2" id="KW-1185">Reference proteome</keyword>
<dbReference type="SUPFAM" id="SSF56784">
    <property type="entry name" value="HAD-like"/>
    <property type="match status" value="1"/>
</dbReference>
<dbReference type="Proteomes" id="UP000247409">
    <property type="component" value="Unassembled WGS sequence"/>
</dbReference>
<evidence type="ECO:0000313" key="2">
    <source>
        <dbReference type="Proteomes" id="UP000247409"/>
    </source>
</evidence>
<dbReference type="InterPro" id="IPR023214">
    <property type="entry name" value="HAD_sf"/>
</dbReference>
<proteinExistence type="predicted"/>
<sequence length="325" mass="36240">MGENKVNVLFSDLDGTLVHYPKEFLHYADIIEEVAATDNTPETATIRYHETNESRTCVVLSSMTGGKAYLSLRTNELISTLRDMDVLFVIITGARSSTYVGRRDYLPEADYEFFENGGRKIAEGKLDATWSDQFKEQVGEIADRTSLSPDMPPPEQRQGTLWGLYKELLDDGWKLDGRKYTTNFRVDVAKSEGKHTRDLNAIVETKCAPLSLASSYNLGKADLYPAQSGKANAARHILQLRQIDSKDAVALFDDDNDIELGSLCGRGFLPGVTHDSVLEALKKHPEWRVSKRMGFLGTEEALEKIIELRCAALKDMETNAVGSHV</sequence>
<dbReference type="InterPro" id="IPR036412">
    <property type="entry name" value="HAD-like_sf"/>
</dbReference>